<dbReference type="PIR" id="T01064">
    <property type="entry name" value="T01064"/>
</dbReference>
<evidence type="ECO:0000256" key="1">
    <source>
        <dbReference type="SAM" id="Phobius"/>
    </source>
</evidence>
<keyword evidence="2" id="KW-0687">Ribonucleoprotein</keyword>
<keyword evidence="1" id="KW-0472">Membrane</keyword>
<dbReference type="GO" id="GO:0005840">
    <property type="term" value="C:ribosome"/>
    <property type="evidence" value="ECO:0007669"/>
    <property type="project" value="UniProtKB-KW"/>
</dbReference>
<keyword evidence="2" id="KW-0689">Ribosomal protein</keyword>
<accession>Q91834</accession>
<proteinExistence type="evidence at transcript level"/>
<organism evidence="2">
    <name type="scientific">Xenopus laevis</name>
    <name type="common">African clawed frog</name>
    <dbReference type="NCBI Taxonomy" id="8355"/>
    <lineage>
        <taxon>Eukaryota</taxon>
        <taxon>Metazoa</taxon>
        <taxon>Chordata</taxon>
        <taxon>Craniata</taxon>
        <taxon>Vertebrata</taxon>
        <taxon>Euteleostomi</taxon>
        <taxon>Amphibia</taxon>
        <taxon>Batrachia</taxon>
        <taxon>Anura</taxon>
        <taxon>Pipoidea</taxon>
        <taxon>Pipidae</taxon>
        <taxon>Xenopodinae</taxon>
        <taxon>Xenopus</taxon>
        <taxon>Xenopus</taxon>
    </lineage>
</organism>
<evidence type="ECO:0000313" key="2">
    <source>
        <dbReference type="EMBL" id="CAA24705.1"/>
    </source>
</evidence>
<protein>
    <submittedName>
        <fullName evidence="2">Fragment of Xenopus laevis ribosomal protein S19</fullName>
    </submittedName>
</protein>
<reference evidence="2" key="1">
    <citation type="journal article" date="1982" name="Gene">
        <title>Nucleotide sequences of cloned cDNA fragments specific for six Xenopus laevis ribosomal proteins.</title>
        <authorList>
            <person name="Amaldi F."/>
            <person name="Beccari E."/>
            <person name="Bozzoni I."/>
            <person name="Luo Z.X."/>
            <person name="Pierandrei-Amaldi P."/>
        </authorList>
    </citation>
    <scope>NUCLEOTIDE SEQUENCE</scope>
</reference>
<feature type="non-terminal residue" evidence="2">
    <location>
        <position position="1"/>
    </location>
</feature>
<keyword evidence="1" id="KW-1133">Transmembrane helix</keyword>
<sequence>NSLILLFTSTHICFGCTPYFLHSVLAFFTLLSGSLFLLIKPMLGKSVFRLILFCIVKRVVDHAKACSFATSKVSPKTKHKNNIWGCLVHLCQLFSDFSLGDSSFAWMKYINDHLLALQKSVCHKLSCSDSHCVIHLAGYLSR</sequence>
<feature type="transmembrane region" description="Helical" evidence="1">
    <location>
        <begin position="20"/>
        <end position="39"/>
    </location>
</feature>
<keyword evidence="1" id="KW-0812">Transmembrane</keyword>
<dbReference type="AlphaFoldDB" id="Q91834"/>
<dbReference type="EMBL" id="V01443">
    <property type="protein sequence ID" value="CAA24705.1"/>
    <property type="molecule type" value="mRNA"/>
</dbReference>
<name>Q91834_XENLA</name>